<dbReference type="EMBL" id="CP115165">
    <property type="protein sequence ID" value="WDA57379.1"/>
    <property type="molecule type" value="Genomic_DNA"/>
</dbReference>
<sequence>MTDTHEQTARAAQHATLTPAERRAALARIEERRAQLTAELAQLDAIQTGHTRALEEARA</sequence>
<evidence type="ECO:0000313" key="2">
    <source>
        <dbReference type="EMBL" id="WDA57379.1"/>
    </source>
</evidence>
<dbReference type="RefSeq" id="WP_273987292.1">
    <property type="nucleotide sequence ID" value="NZ_BAABQT010000007.1"/>
</dbReference>
<keyword evidence="3" id="KW-1185">Reference proteome</keyword>
<evidence type="ECO:0000256" key="1">
    <source>
        <dbReference type="SAM" id="MobiDB-lite"/>
    </source>
</evidence>
<gene>
    <name evidence="2" type="ORF">M8445_08315</name>
</gene>
<proteinExistence type="predicted"/>
<evidence type="ECO:0000313" key="3">
    <source>
        <dbReference type="Proteomes" id="UP001217044"/>
    </source>
</evidence>
<accession>A0ABY7UWV4</accession>
<feature type="region of interest" description="Disordered" evidence="1">
    <location>
        <begin position="1"/>
        <end position="20"/>
    </location>
</feature>
<protein>
    <submittedName>
        <fullName evidence="2">Uncharacterized protein</fullName>
    </submittedName>
</protein>
<name>A0ABY7UWV4_9DEIO</name>
<organism evidence="2 3">
    <name type="scientific">Deinococcus aquaticus</name>
    <dbReference type="NCBI Taxonomy" id="328692"/>
    <lineage>
        <taxon>Bacteria</taxon>
        <taxon>Thermotogati</taxon>
        <taxon>Deinococcota</taxon>
        <taxon>Deinococci</taxon>
        <taxon>Deinococcales</taxon>
        <taxon>Deinococcaceae</taxon>
        <taxon>Deinococcus</taxon>
    </lineage>
</organism>
<dbReference type="Proteomes" id="UP001217044">
    <property type="component" value="Chromosome"/>
</dbReference>
<reference evidence="2 3" key="1">
    <citation type="submission" date="2022-12" db="EMBL/GenBank/DDBJ databases">
        <title>Genome Sequence of Deinococcus aquaticus Type Strain PB314.</title>
        <authorList>
            <person name="Albert C."/>
            <person name="Hill J."/>
            <person name="Boren L."/>
            <person name="Scholz-Ng S."/>
            <person name="Fatema N."/>
            <person name="Grosso R."/>
            <person name="Soboslay E."/>
            <person name="Tuohy J."/>
        </authorList>
    </citation>
    <scope>NUCLEOTIDE SEQUENCE [LARGE SCALE GENOMIC DNA]</scope>
    <source>
        <strain evidence="2 3">PB-314</strain>
    </source>
</reference>